<sequence>MPRDPYAVLRALLRAEAARTTAGPAPEPAPGRPAPATPAKRQHPAREPGRG</sequence>
<dbReference type="Proteomes" id="UP001231675">
    <property type="component" value="Unassembled WGS sequence"/>
</dbReference>
<evidence type="ECO:0000313" key="2">
    <source>
        <dbReference type="EMBL" id="MDP9682798.1"/>
    </source>
</evidence>
<keyword evidence="3" id="KW-1185">Reference proteome</keyword>
<reference evidence="2 3" key="1">
    <citation type="submission" date="2023-07" db="EMBL/GenBank/DDBJ databases">
        <title>Sequencing the genomes of 1000 actinobacteria strains.</title>
        <authorList>
            <person name="Klenk H.-P."/>
        </authorList>
    </citation>
    <scope>NUCLEOTIDE SEQUENCE [LARGE SCALE GENOMIC DNA]</scope>
    <source>
        <strain evidence="2 3">DSM 40229</strain>
    </source>
</reference>
<protein>
    <submittedName>
        <fullName evidence="2">Uncharacterized protein</fullName>
    </submittedName>
</protein>
<evidence type="ECO:0000256" key="1">
    <source>
        <dbReference type="SAM" id="MobiDB-lite"/>
    </source>
</evidence>
<dbReference type="GeneID" id="91552255"/>
<accession>A0ABT9LGK2</accession>
<proteinExistence type="predicted"/>
<feature type="compositionally biased region" description="Pro residues" evidence="1">
    <location>
        <begin position="25"/>
        <end position="36"/>
    </location>
</feature>
<comment type="caution">
    <text evidence="2">The sequence shown here is derived from an EMBL/GenBank/DDBJ whole genome shotgun (WGS) entry which is preliminary data.</text>
</comment>
<dbReference type="EMBL" id="JAURUD010000001">
    <property type="protein sequence ID" value="MDP9682798.1"/>
    <property type="molecule type" value="Genomic_DNA"/>
</dbReference>
<dbReference type="RefSeq" id="WP_189417080.1">
    <property type="nucleotide sequence ID" value="NZ_BMSM01000006.1"/>
</dbReference>
<gene>
    <name evidence="2" type="ORF">J2S47_003300</name>
</gene>
<evidence type="ECO:0000313" key="3">
    <source>
        <dbReference type="Proteomes" id="UP001231675"/>
    </source>
</evidence>
<feature type="region of interest" description="Disordered" evidence="1">
    <location>
        <begin position="17"/>
        <end position="51"/>
    </location>
</feature>
<organism evidence="2 3">
    <name type="scientific">Streptomyces griseoviridis</name>
    <dbReference type="NCBI Taxonomy" id="45398"/>
    <lineage>
        <taxon>Bacteria</taxon>
        <taxon>Bacillati</taxon>
        <taxon>Actinomycetota</taxon>
        <taxon>Actinomycetes</taxon>
        <taxon>Kitasatosporales</taxon>
        <taxon>Streptomycetaceae</taxon>
        <taxon>Streptomyces</taxon>
    </lineage>
</organism>
<name>A0ABT9LGK2_STRGD</name>